<dbReference type="CDD" id="cd00053">
    <property type="entry name" value="EGF"/>
    <property type="match status" value="1"/>
</dbReference>
<dbReference type="InterPro" id="IPR013320">
    <property type="entry name" value="ConA-like_dom_sf"/>
</dbReference>
<keyword evidence="1" id="KW-1015">Disulfide bond</keyword>
<comment type="caution">
    <text evidence="2">Lacks conserved residue(s) required for the propagation of feature annotation.</text>
</comment>
<evidence type="ECO:0000256" key="3">
    <source>
        <dbReference type="SAM" id="Phobius"/>
    </source>
</evidence>
<dbReference type="Pfam" id="PF02210">
    <property type="entry name" value="Laminin_G_2"/>
    <property type="match status" value="1"/>
</dbReference>
<dbReference type="SMART" id="SM00282">
    <property type="entry name" value="LamG"/>
    <property type="match status" value="1"/>
</dbReference>
<dbReference type="EMBL" id="CAXKWB010050058">
    <property type="protein sequence ID" value="CAL4169363.1"/>
    <property type="molecule type" value="Genomic_DNA"/>
</dbReference>
<feature type="non-terminal residue" evidence="6">
    <location>
        <position position="1"/>
    </location>
</feature>
<evidence type="ECO:0000256" key="1">
    <source>
        <dbReference type="ARBA" id="ARBA00023157"/>
    </source>
</evidence>
<dbReference type="SUPFAM" id="SSF49899">
    <property type="entry name" value="Concanavalin A-like lectins/glucanases"/>
    <property type="match status" value="1"/>
</dbReference>
<dbReference type="PROSITE" id="PS50026">
    <property type="entry name" value="EGF_3"/>
    <property type="match status" value="1"/>
</dbReference>
<feature type="domain" description="Laminin G" evidence="4">
    <location>
        <begin position="224"/>
        <end position="445"/>
    </location>
</feature>
<name>A0AAV2S6U5_MEGNR</name>
<comment type="caution">
    <text evidence="6">The sequence shown here is derived from an EMBL/GenBank/DDBJ whole genome shotgun (WGS) entry which is preliminary data.</text>
</comment>
<dbReference type="Gene3D" id="2.60.120.200">
    <property type="match status" value="1"/>
</dbReference>
<reference evidence="6 7" key="1">
    <citation type="submission" date="2024-05" db="EMBL/GenBank/DDBJ databases">
        <authorList>
            <person name="Wallberg A."/>
        </authorList>
    </citation>
    <scope>NUCLEOTIDE SEQUENCE [LARGE SCALE GENOMIC DNA]</scope>
</reference>
<keyword evidence="2" id="KW-0245">EGF-like domain</keyword>
<dbReference type="PROSITE" id="PS50025">
    <property type="entry name" value="LAM_G_DOMAIN"/>
    <property type="match status" value="1"/>
</dbReference>
<evidence type="ECO:0000259" key="5">
    <source>
        <dbReference type="PROSITE" id="PS50026"/>
    </source>
</evidence>
<proteinExistence type="predicted"/>
<dbReference type="InterPro" id="IPR001791">
    <property type="entry name" value="Laminin_G"/>
</dbReference>
<dbReference type="Proteomes" id="UP001497623">
    <property type="component" value="Unassembled WGS sequence"/>
</dbReference>
<evidence type="ECO:0000259" key="4">
    <source>
        <dbReference type="PROSITE" id="PS50025"/>
    </source>
</evidence>
<gene>
    <name evidence="6" type="ORF">MNOR_LOCUS33849</name>
</gene>
<protein>
    <submittedName>
        <fullName evidence="6">Uncharacterized protein</fullName>
    </submittedName>
</protein>
<dbReference type="InterPro" id="IPR056370">
    <property type="entry name" value="Shg-like_Ig-like"/>
</dbReference>
<accession>A0AAV2S6U5</accession>
<feature type="non-terminal residue" evidence="6">
    <location>
        <position position="514"/>
    </location>
</feature>
<sequence length="514" mass="58260">VEDNFRNEVATGTVMIKVIDLPIEAIRQSGSLRIKGYTAQQMITQKSLEATGTSLYDRLKEQIAQVFGIEIDQVDIFALVDRDRDNAVDVRYNCHSSPYYTAPRLNGILIQYMKQLEKELGIDISLIDINECLYEAFSPCGEKSCYHNLVNLTKPHVMKSETSTIVGVKPEDVYECHCGALDNIPQVCNNDYCLNGGTCNQVNGNLTCTCVDDWNYGPRCELMTARFKEGYAWYRSFDVCENPTINMSFNTNRGNGILFYNGPTILSPWDNYPKDFLYVFLENWELTLYLELGSGTVRLAIPIEQSTVRNFIFTISWNHEMLEFEVENCETTKATESSDSCKKKISLPGFEGNIKPLLNVQSPLQVGGVIPSLNFNQLSNSYGWSHTPEMPKEKFEGCIQKIKFNKYLYDMNSTDYFDEYYPTCSDPINEKVVTGGSSLLIIIVCSLLLLLIIILVILCVARQRRNYEKLLPPEDVPVVKETVGPTDLEGSGEKDITNFDLNTLRIHSQENILN</sequence>
<dbReference type="Gene3D" id="2.10.25.10">
    <property type="entry name" value="Laminin"/>
    <property type="match status" value="1"/>
</dbReference>
<evidence type="ECO:0000313" key="7">
    <source>
        <dbReference type="Proteomes" id="UP001497623"/>
    </source>
</evidence>
<keyword evidence="3" id="KW-1133">Transmembrane helix</keyword>
<dbReference type="InterPro" id="IPR000742">
    <property type="entry name" value="EGF"/>
</dbReference>
<dbReference type="Pfam" id="PF24811">
    <property type="entry name" value="Ig_Shg"/>
    <property type="match status" value="1"/>
</dbReference>
<organism evidence="6 7">
    <name type="scientific">Meganyctiphanes norvegica</name>
    <name type="common">Northern krill</name>
    <name type="synonym">Thysanopoda norvegica</name>
    <dbReference type="NCBI Taxonomy" id="48144"/>
    <lineage>
        <taxon>Eukaryota</taxon>
        <taxon>Metazoa</taxon>
        <taxon>Ecdysozoa</taxon>
        <taxon>Arthropoda</taxon>
        <taxon>Crustacea</taxon>
        <taxon>Multicrustacea</taxon>
        <taxon>Malacostraca</taxon>
        <taxon>Eumalacostraca</taxon>
        <taxon>Eucarida</taxon>
        <taxon>Euphausiacea</taxon>
        <taxon>Euphausiidae</taxon>
        <taxon>Meganyctiphanes</taxon>
    </lineage>
</organism>
<dbReference type="AlphaFoldDB" id="A0AAV2S6U5"/>
<feature type="domain" description="EGF-like" evidence="5">
    <location>
        <begin position="184"/>
        <end position="221"/>
    </location>
</feature>
<feature type="transmembrane region" description="Helical" evidence="3">
    <location>
        <begin position="439"/>
        <end position="461"/>
    </location>
</feature>
<keyword evidence="7" id="KW-1185">Reference proteome</keyword>
<keyword evidence="3" id="KW-0812">Transmembrane</keyword>
<keyword evidence="3" id="KW-0472">Membrane</keyword>
<evidence type="ECO:0000313" key="6">
    <source>
        <dbReference type="EMBL" id="CAL4169363.1"/>
    </source>
</evidence>
<dbReference type="CDD" id="cd00110">
    <property type="entry name" value="LamG"/>
    <property type="match status" value="1"/>
</dbReference>
<evidence type="ECO:0000256" key="2">
    <source>
        <dbReference type="PROSITE-ProRule" id="PRU00076"/>
    </source>
</evidence>